<sequence length="1068" mass="111327">MAVPDTQDETSPPAARRRFWPHRWRTRIGLGGVALALAAGGATWVDRERIAGDFLDDYLAENGVPATYDIIAIGPRTQVIENLVVGDPARPDLTARRMVVELGVGWEGPQVQRVRVDGARLDATYRAGRFSLGALDPLVFTGSTAPPALPAVELVLHDARARLTSDYGAVGVKIEGAGQLDDGFVGTLAATAPGIGIEGCRADSATLYAKLSTSGGSSLLDGPLRLGGVACSGARMARADIGTKIALAPDFAGADGDFAVAGSGLALDTITGTALDGTGRLTWSDKGIVLAHDLALTGLAAPQGRLTRLAAEGTWRGGSDFVLGEWQGRLTGEGLAADAALGDQLAAAGRGLEGTLIAALVAKARGGLSQALDGAGFAVDAIMRRKTAELALIIPDAALTSRAGERVLALSQVSAGVADGGLTGLRGNLLVGGAGLPSINGRMEQGADGGWVLRMAMAEYRAGANRLAIPRLSLQQERSGALRFEGLVTASGDLPGGTVNGIDLPLEGRWSAAGGLMLGTRCMPLRFKSLALSGLELAGQELTLCPEGSAPMLAYADGLTLAARSGPMVLTGKLGDSPARLAAESLALRYPAPFLAQGLSARIGAPGSEARFTAASLDGSLVGPIGGAFAGGAARLDAMPFDFGALAARWSFADGVLRVDEGAFILNDRPPEGAARFVPLAVRGATMTLADNAIRARAALRHPASDRLVAEVTIDHDLASAAGSARLGVPGLVFDEGLQPENLSYLAEDLIVFANGTVTGKGRIDWTGDDITSSGTFASDRFDFAAPFGPVRGLKGQVVFTDLVNLTTAPDQVVTIDAINPGIEVLAGQLRFAIEAGTLLRLDDARFPFMGGQLVMRPLMMDFSQPEERRYIFELIGLDAATFVAEMELTNLSATGTFDGTVPIIFDANGNGRIERGLLLSRAGGGNVAYIGELTYEDLGTMGNYAFSALRSLDYRQMSVGLNGRLAGEIITNFDFDGVRQGEGTSRNFVTRRISRLPIRFKVNVRSENFYELAMMVRSFWDIDAIGNPVDRGLIKVEGGRFVPANPVSPLSAPSGKSVQPPESEDQP</sequence>
<evidence type="ECO:0000256" key="1">
    <source>
        <dbReference type="SAM" id="MobiDB-lite"/>
    </source>
</evidence>
<dbReference type="InterPro" id="IPR021730">
    <property type="entry name" value="YdbH"/>
</dbReference>
<dbReference type="STRING" id="198312.SAMN02745193_01728"/>
<dbReference type="Proteomes" id="UP000184391">
    <property type="component" value="Unassembled WGS sequence"/>
</dbReference>
<evidence type="ECO:0000313" key="3">
    <source>
        <dbReference type="EMBL" id="SHN58013.1"/>
    </source>
</evidence>
<dbReference type="EMBL" id="FRDF01000009">
    <property type="protein sequence ID" value="SHN58013.1"/>
    <property type="molecule type" value="Genomic_DNA"/>
</dbReference>
<feature type="transmembrane region" description="Helical" evidence="2">
    <location>
        <begin position="26"/>
        <end position="45"/>
    </location>
</feature>
<keyword evidence="2" id="KW-1133">Transmembrane helix</keyword>
<protein>
    <submittedName>
        <fullName evidence="3">Dicarboxylate transport</fullName>
    </submittedName>
</protein>
<evidence type="ECO:0000256" key="2">
    <source>
        <dbReference type="SAM" id="Phobius"/>
    </source>
</evidence>
<proteinExistence type="predicted"/>
<keyword evidence="2" id="KW-0472">Membrane</keyword>
<reference evidence="4" key="1">
    <citation type="submission" date="2016-12" db="EMBL/GenBank/DDBJ databases">
        <authorList>
            <person name="Varghese N."/>
            <person name="Submissions S."/>
        </authorList>
    </citation>
    <scope>NUCLEOTIDE SEQUENCE [LARGE SCALE GENOMIC DNA]</scope>
    <source>
        <strain evidence="4">DSM 11032</strain>
    </source>
</reference>
<organism evidence="3 4">
    <name type="scientific">Erythrobacter sanguineus</name>
    <dbReference type="NCBI Taxonomy" id="198312"/>
    <lineage>
        <taxon>Bacteria</taxon>
        <taxon>Pseudomonadati</taxon>
        <taxon>Pseudomonadota</taxon>
        <taxon>Alphaproteobacteria</taxon>
        <taxon>Sphingomonadales</taxon>
        <taxon>Erythrobacteraceae</taxon>
        <taxon>Erythrobacter/Porphyrobacter group</taxon>
        <taxon>Erythrobacter</taxon>
    </lineage>
</organism>
<dbReference type="Pfam" id="PF11739">
    <property type="entry name" value="YdbH-like"/>
    <property type="match status" value="1"/>
</dbReference>
<keyword evidence="2" id="KW-0812">Transmembrane</keyword>
<name>A0A1M7SHR6_9SPHN</name>
<feature type="region of interest" description="Disordered" evidence="1">
    <location>
        <begin position="1046"/>
        <end position="1068"/>
    </location>
</feature>
<keyword evidence="4" id="KW-1185">Reference proteome</keyword>
<evidence type="ECO:0000313" key="4">
    <source>
        <dbReference type="Proteomes" id="UP000184391"/>
    </source>
</evidence>
<gene>
    <name evidence="3" type="ORF">SAMN02745193_01728</name>
</gene>
<accession>A0A1M7SHR6</accession>
<dbReference type="AlphaFoldDB" id="A0A1M7SHR6"/>